<evidence type="ECO:0000256" key="5">
    <source>
        <dbReference type="ARBA" id="ARBA00022842"/>
    </source>
</evidence>
<dbReference type="InterPro" id="IPR015797">
    <property type="entry name" value="NUDIX_hydrolase-like_dom_sf"/>
</dbReference>
<comment type="cofactor">
    <cofactor evidence="2">
        <name>Mg(2+)</name>
        <dbReference type="ChEBI" id="CHEBI:18420"/>
    </cofactor>
</comment>
<keyword evidence="3" id="KW-0479">Metal-binding</keyword>
<reference evidence="9 10" key="1">
    <citation type="journal article" date="2009" name="Stand. Genomic Sci.">
        <title>Complete genome sequence of Actinosynnema mirum type strain (101).</title>
        <authorList>
            <person name="Land M."/>
            <person name="Lapidus A."/>
            <person name="Mayilraj S."/>
            <person name="Chen F."/>
            <person name="Copeland A."/>
            <person name="Del Rio T.G."/>
            <person name="Nolan M."/>
            <person name="Lucas S."/>
            <person name="Tice H."/>
            <person name="Cheng J.F."/>
            <person name="Chertkov O."/>
            <person name="Bruce D."/>
            <person name="Goodwin L."/>
            <person name="Pitluck S."/>
            <person name="Rohde M."/>
            <person name="Goker M."/>
            <person name="Pati A."/>
            <person name="Ivanova N."/>
            <person name="Mavromatis K."/>
            <person name="Chen A."/>
            <person name="Palaniappan K."/>
            <person name="Hauser L."/>
            <person name="Chang Y.J."/>
            <person name="Jeffries C.C."/>
            <person name="Brettin T."/>
            <person name="Detter J.C."/>
            <person name="Han C."/>
            <person name="Chain P."/>
            <person name="Tindall B.J."/>
            <person name="Bristow J."/>
            <person name="Eisen J.A."/>
            <person name="Markowitz V."/>
            <person name="Hugenholtz P."/>
            <person name="Kyrpides N.C."/>
            <person name="Klenk H.P."/>
        </authorList>
    </citation>
    <scope>NUCLEOTIDE SEQUENCE [LARGE SCALE GENOMIC DNA]</scope>
    <source>
        <strain evidence="10">ATCC 29888 / DSM 43827 / JCM 3225 / NBRC 14064 / NCIMB 13271 / NRRL B-12336 / IMRU 3971 / 101</strain>
    </source>
</reference>
<evidence type="ECO:0000256" key="3">
    <source>
        <dbReference type="ARBA" id="ARBA00022723"/>
    </source>
</evidence>
<dbReference type="PANTHER" id="PTHR12992">
    <property type="entry name" value="NUDIX HYDROLASE"/>
    <property type="match status" value="1"/>
</dbReference>
<dbReference type="InterPro" id="IPR000086">
    <property type="entry name" value="NUDIX_hydrolase_dom"/>
</dbReference>
<evidence type="ECO:0000313" key="10">
    <source>
        <dbReference type="Proteomes" id="UP000002213"/>
    </source>
</evidence>
<dbReference type="GO" id="GO:0046872">
    <property type="term" value="F:metal ion binding"/>
    <property type="evidence" value="ECO:0007669"/>
    <property type="project" value="UniProtKB-KW"/>
</dbReference>
<feature type="compositionally biased region" description="Basic and acidic residues" evidence="7">
    <location>
        <begin position="1"/>
        <end position="16"/>
    </location>
</feature>
<proteinExistence type="predicted"/>
<evidence type="ECO:0000256" key="7">
    <source>
        <dbReference type="SAM" id="MobiDB-lite"/>
    </source>
</evidence>
<dbReference type="Pfam" id="PF00293">
    <property type="entry name" value="NUDIX"/>
    <property type="match status" value="1"/>
</dbReference>
<evidence type="ECO:0000256" key="1">
    <source>
        <dbReference type="ARBA" id="ARBA00001936"/>
    </source>
</evidence>
<evidence type="ECO:0000313" key="9">
    <source>
        <dbReference type="EMBL" id="ACU34226.1"/>
    </source>
</evidence>
<keyword evidence="4 9" id="KW-0378">Hydrolase</keyword>
<name>C6WF94_ACTMD</name>
<dbReference type="SUPFAM" id="SSF55811">
    <property type="entry name" value="Nudix"/>
    <property type="match status" value="1"/>
</dbReference>
<protein>
    <submittedName>
        <fullName evidence="9">NUDIX hydrolase</fullName>
    </submittedName>
</protein>
<evidence type="ECO:0000256" key="2">
    <source>
        <dbReference type="ARBA" id="ARBA00001946"/>
    </source>
</evidence>
<organism evidence="9 10">
    <name type="scientific">Actinosynnema mirum (strain ATCC 29888 / DSM 43827 / JCM 3225 / NBRC 14064 / NCIMB 13271 / NRRL B-12336 / IMRU 3971 / 101)</name>
    <dbReference type="NCBI Taxonomy" id="446462"/>
    <lineage>
        <taxon>Bacteria</taxon>
        <taxon>Bacillati</taxon>
        <taxon>Actinomycetota</taxon>
        <taxon>Actinomycetes</taxon>
        <taxon>Pseudonocardiales</taxon>
        <taxon>Pseudonocardiaceae</taxon>
        <taxon>Actinosynnema</taxon>
    </lineage>
</organism>
<keyword evidence="10" id="KW-1185">Reference proteome</keyword>
<accession>C6WF94</accession>
<dbReference type="STRING" id="446462.Amir_0257"/>
<dbReference type="EMBL" id="CP001630">
    <property type="protein sequence ID" value="ACU34226.1"/>
    <property type="molecule type" value="Genomic_DNA"/>
</dbReference>
<dbReference type="HOGENOM" id="CLU_040940_3_1_11"/>
<dbReference type="GO" id="GO:0010945">
    <property type="term" value="F:coenzyme A diphosphatase activity"/>
    <property type="evidence" value="ECO:0007669"/>
    <property type="project" value="InterPro"/>
</dbReference>
<dbReference type="KEGG" id="ami:Amir_0257"/>
<keyword evidence="6" id="KW-0464">Manganese</keyword>
<evidence type="ECO:0000256" key="6">
    <source>
        <dbReference type="ARBA" id="ARBA00023211"/>
    </source>
</evidence>
<keyword evidence="5" id="KW-0460">Magnesium</keyword>
<dbReference type="Gene3D" id="3.90.79.10">
    <property type="entry name" value="Nucleoside Triphosphate Pyrophosphohydrolase"/>
    <property type="match status" value="1"/>
</dbReference>
<dbReference type="InterPro" id="IPR045121">
    <property type="entry name" value="CoAse"/>
</dbReference>
<evidence type="ECO:0000256" key="4">
    <source>
        <dbReference type="ARBA" id="ARBA00022801"/>
    </source>
</evidence>
<dbReference type="CDD" id="cd03426">
    <property type="entry name" value="NUDIX_CoAse_Nudt7"/>
    <property type="match status" value="1"/>
</dbReference>
<feature type="region of interest" description="Disordered" evidence="7">
    <location>
        <begin position="1"/>
        <end position="25"/>
    </location>
</feature>
<evidence type="ECO:0000259" key="8">
    <source>
        <dbReference type="PROSITE" id="PS51462"/>
    </source>
</evidence>
<dbReference type="PANTHER" id="PTHR12992:SF11">
    <property type="entry name" value="MITOCHONDRIAL COENZYME A DIPHOSPHATASE NUDT8"/>
    <property type="match status" value="1"/>
</dbReference>
<dbReference type="eggNOG" id="COG0494">
    <property type="taxonomic scope" value="Bacteria"/>
</dbReference>
<dbReference type="Proteomes" id="UP000002213">
    <property type="component" value="Chromosome"/>
</dbReference>
<feature type="domain" description="Nudix hydrolase" evidence="8">
    <location>
        <begin position="65"/>
        <end position="204"/>
    </location>
</feature>
<dbReference type="PROSITE" id="PS51462">
    <property type="entry name" value="NUDIX"/>
    <property type="match status" value="1"/>
</dbReference>
<comment type="cofactor">
    <cofactor evidence="1">
        <name>Mn(2+)</name>
        <dbReference type="ChEBI" id="CHEBI:29035"/>
    </cofactor>
</comment>
<sequence>MTDRTTDPVTGHDADRAAGLAPGGAPERLVDDLGELPEWMRGLAAAAVDADADTFLNYPKPPAFTGRAASVLMLFGEGHRGPDLLLLRRADTLGSHPGQVAFPGGAADPEDSGPVGTALREAFEETGVLAEGVRPVALLPELHVPVSGFLVTPVLAHWRTPVPVAPVDPGETAAVARIPVAHLADPANRFRVSHPSGYTGPAFSAPGMLVWGFTAGLVSGLLRLGGWERPWDATDVRDLDSALRAT</sequence>
<dbReference type="AlphaFoldDB" id="C6WF94"/>
<gene>
    <name evidence="9" type="ordered locus">Amir_0257</name>
</gene>